<reference evidence="3" key="1">
    <citation type="submission" date="2018-11" db="EMBL/GenBank/DDBJ databases">
        <title>Proposal to divide the Flavobacteriaceae and reorganize its genera based on Amino Acid Identity values calculated from whole genome sequences.</title>
        <authorList>
            <person name="Nicholson A.C."/>
            <person name="Gulvik C.A."/>
            <person name="Whitney A.M."/>
            <person name="Humrighouse B.W."/>
            <person name="Bell M."/>
            <person name="Holmes B."/>
            <person name="Steigerwalt A."/>
            <person name="Villarma A."/>
            <person name="Sheth M."/>
            <person name="Batra D."/>
            <person name="Pryor J."/>
            <person name="Bernardet J.-F."/>
            <person name="Hugo C."/>
            <person name="Kampfer P."/>
            <person name="Newman J."/>
            <person name="Mcquiston J.R."/>
        </authorList>
    </citation>
    <scope>NUCLEOTIDE SEQUENCE [LARGE SCALE GENOMIC DNA]</scope>
    <source>
        <strain evidence="3">DSM 15235</strain>
    </source>
</reference>
<evidence type="ECO:0000313" key="4">
    <source>
        <dbReference type="Proteomes" id="UP000295709"/>
    </source>
</evidence>
<reference evidence="2 4" key="2">
    <citation type="submission" date="2019-03" db="EMBL/GenBank/DDBJ databases">
        <title>Genomic Encyclopedia of Archaeal and Bacterial Type Strains, Phase II (KMG-II): from individual species to whole genera.</title>
        <authorList>
            <person name="Goeker M."/>
        </authorList>
    </citation>
    <scope>NUCLEOTIDE SEQUENCE [LARGE SCALE GENOMIC DNA]</scope>
    <source>
        <strain evidence="2 4">DSM 15235</strain>
    </source>
</reference>
<sequence>MKSNPFSKLKLNKKSVAKLNKAQLSTVKGGKVVPTQDLNCTELGVTCPIGGVTLVVQTQTT</sequence>
<dbReference type="OrthoDB" id="1277168at2"/>
<evidence type="ECO:0000313" key="2">
    <source>
        <dbReference type="EMBL" id="TDX95024.1"/>
    </source>
</evidence>
<dbReference type="EMBL" id="RJTX01000001">
    <property type="protein sequence ID" value="ROI00039.1"/>
    <property type="molecule type" value="Genomic_DNA"/>
</dbReference>
<dbReference type="InterPro" id="IPR058238">
    <property type="entry name" value="Lant_leader_dom"/>
</dbReference>
<dbReference type="EMBL" id="SOQW01000001">
    <property type="protein sequence ID" value="TDX95024.1"/>
    <property type="molecule type" value="Genomic_DNA"/>
</dbReference>
<evidence type="ECO:0000313" key="1">
    <source>
        <dbReference type="EMBL" id="ROI00039.1"/>
    </source>
</evidence>
<comment type="caution">
    <text evidence="1">The sequence shown here is derived from an EMBL/GenBank/DDBJ whole genome shotgun (WGS) entry which is preliminary data.</text>
</comment>
<dbReference type="InterPro" id="IPR026408">
    <property type="entry name" value="GG_sam_targ_CFB"/>
</dbReference>
<dbReference type="AlphaFoldDB" id="A0A3N0W7C7"/>
<dbReference type="NCBIfam" id="NF038153">
    <property type="entry name" value="lant_leader_L1a"/>
    <property type="match status" value="1"/>
</dbReference>
<keyword evidence="4" id="KW-1185">Reference proteome</keyword>
<dbReference type="Proteomes" id="UP000295709">
    <property type="component" value="Unassembled WGS sequence"/>
</dbReference>
<name>A0A3N0W7C7_9FLAO</name>
<gene>
    <name evidence="2" type="ORF">BCF50_0797</name>
    <name evidence="1" type="ORF">EGI05_03885</name>
</gene>
<organism evidence="1 3">
    <name type="scientific">Chryseobacterium daecheongense</name>
    <dbReference type="NCBI Taxonomy" id="192389"/>
    <lineage>
        <taxon>Bacteria</taxon>
        <taxon>Pseudomonadati</taxon>
        <taxon>Bacteroidota</taxon>
        <taxon>Flavobacteriia</taxon>
        <taxon>Flavobacteriales</taxon>
        <taxon>Weeksellaceae</taxon>
        <taxon>Chryseobacterium group</taxon>
        <taxon>Chryseobacterium</taxon>
    </lineage>
</organism>
<dbReference type="Proteomes" id="UP000269375">
    <property type="component" value="Unassembled WGS sequence"/>
</dbReference>
<proteinExistence type="predicted"/>
<dbReference type="RefSeq" id="WP_123261741.1">
    <property type="nucleotide sequence ID" value="NZ_CP095185.1"/>
</dbReference>
<protein>
    <submittedName>
        <fullName evidence="2">Natural product</fullName>
    </submittedName>
    <submittedName>
        <fullName evidence="1">RSAM-modified peptide</fullName>
    </submittedName>
</protein>
<accession>A0A3N0W7C7</accession>
<dbReference type="NCBIfam" id="TIGR04149">
    <property type="entry name" value="GG_sam_targ_CFB"/>
    <property type="match status" value="1"/>
</dbReference>
<evidence type="ECO:0000313" key="3">
    <source>
        <dbReference type="Proteomes" id="UP000269375"/>
    </source>
</evidence>